<evidence type="ECO:0000256" key="2">
    <source>
        <dbReference type="SAM" id="SignalP"/>
    </source>
</evidence>
<dbReference type="InterPro" id="IPR036249">
    <property type="entry name" value="Thioredoxin-like_sf"/>
</dbReference>
<sequence length="224" mass="25720">MTMWRIGSLFLFVWSVAQCALATPISVSSYSDKSPLFLEGRDYFSYQEPVYQANPSEPILIQFFFDYDCRVCSSALDILELYSQINFDKVVLKELPIAAEKAHYSALIFYALKEIQAEDISALLLFETADKHRYGQLSRFHDLRLWLDGQGVNTDDFTKALYSVKVAKAVEQAEKLTEEYGVFTFPYVVIDGRYVLTASTLYSDDYSFAVLDFLVSKLMKEKQK</sequence>
<feature type="signal peptide" evidence="2">
    <location>
        <begin position="1"/>
        <end position="22"/>
    </location>
</feature>
<evidence type="ECO:0000313" key="3">
    <source>
        <dbReference type="EMBL" id="AAK02277.1"/>
    </source>
</evidence>
<dbReference type="HOGENOM" id="CLU_088255_1_0_6"/>
<keyword evidence="4" id="KW-1185">Reference proteome</keyword>
<dbReference type="PANTHER" id="PTHR35891">
    <property type="entry name" value="THIOL:DISULFIDE INTERCHANGE PROTEIN DSBA"/>
    <property type="match status" value="1"/>
</dbReference>
<keyword evidence="1 2" id="KW-0732">Signal</keyword>
<dbReference type="CDD" id="cd03019">
    <property type="entry name" value="DsbA_DsbA"/>
    <property type="match status" value="1"/>
</dbReference>
<evidence type="ECO:0000256" key="1">
    <source>
        <dbReference type="ARBA" id="ARBA00022729"/>
    </source>
</evidence>
<reference evidence="3 4" key="1">
    <citation type="journal article" date="2001" name="Proc. Natl. Acad. Sci. U.S.A.">
        <title>Complete genomic sequence of Pasteurella multocida Pm70.</title>
        <authorList>
            <person name="May B.J."/>
            <person name="Zhang Q."/>
            <person name="Li L.L."/>
            <person name="Paustian M.L."/>
            <person name="Whittam T.S."/>
            <person name="Kapur V."/>
        </authorList>
    </citation>
    <scope>NUCLEOTIDE SEQUENCE [LARGE SCALE GENOMIC DNA]</scope>
    <source>
        <strain evidence="3 4">Pm70</strain>
    </source>
</reference>
<accession>Q9CP63</accession>
<gene>
    <name evidence="3" type="ordered locus">PM0193</name>
</gene>
<dbReference type="InterPro" id="IPR050824">
    <property type="entry name" value="Thiol_disulfide_DsbA"/>
</dbReference>
<dbReference type="Gene3D" id="3.40.30.10">
    <property type="entry name" value="Glutaredoxin"/>
    <property type="match status" value="1"/>
</dbReference>
<organism evidence="3 4">
    <name type="scientific">Pasteurella multocida (strain Pm70)</name>
    <dbReference type="NCBI Taxonomy" id="272843"/>
    <lineage>
        <taxon>Bacteria</taxon>
        <taxon>Pseudomonadati</taxon>
        <taxon>Pseudomonadota</taxon>
        <taxon>Gammaproteobacteria</taxon>
        <taxon>Pasteurellales</taxon>
        <taxon>Pasteurellaceae</taxon>
        <taxon>Pasteurella</taxon>
    </lineage>
</organism>
<dbReference type="SUPFAM" id="SSF52833">
    <property type="entry name" value="Thioredoxin-like"/>
    <property type="match status" value="1"/>
</dbReference>
<dbReference type="KEGG" id="pmu:PM0193"/>
<evidence type="ECO:0008006" key="5">
    <source>
        <dbReference type="Google" id="ProtNLM"/>
    </source>
</evidence>
<dbReference type="AlphaFoldDB" id="Q9CP63"/>
<dbReference type="InterPro" id="IPR023205">
    <property type="entry name" value="DsbA/DsbL"/>
</dbReference>
<dbReference type="PANTHER" id="PTHR35891:SF2">
    <property type="entry name" value="THIOL:DISULFIDE INTERCHANGE PROTEIN DSBA"/>
    <property type="match status" value="1"/>
</dbReference>
<feature type="chain" id="PRO_5004325795" description="Thiol:disulfide interchange protein DsbA/DsbL" evidence="2">
    <location>
        <begin position="23"/>
        <end position="224"/>
    </location>
</feature>
<dbReference type="Proteomes" id="UP000000809">
    <property type="component" value="Chromosome"/>
</dbReference>
<dbReference type="STRING" id="272843.PM0193"/>
<name>Q9CP63_PASMU</name>
<dbReference type="EnsemblBacteria" id="AAK02277">
    <property type="protein sequence ID" value="AAK02277"/>
    <property type="gene ID" value="PM0193"/>
</dbReference>
<dbReference type="EMBL" id="AE004439">
    <property type="protein sequence ID" value="AAK02277.1"/>
    <property type="molecule type" value="Genomic_DNA"/>
</dbReference>
<protein>
    <recommendedName>
        <fullName evidence="5">Thiol:disulfide interchange protein DsbA/DsbL</fullName>
    </recommendedName>
</protein>
<proteinExistence type="predicted"/>
<evidence type="ECO:0000313" key="4">
    <source>
        <dbReference type="Proteomes" id="UP000000809"/>
    </source>
</evidence>